<feature type="region of interest" description="Disordered" evidence="1">
    <location>
        <begin position="1"/>
        <end position="52"/>
    </location>
</feature>
<comment type="caution">
    <text evidence="2">The sequence shown here is derived from an EMBL/GenBank/DDBJ whole genome shotgun (WGS) entry which is preliminary data.</text>
</comment>
<dbReference type="InterPro" id="IPR011043">
    <property type="entry name" value="Gal_Oxase/kelch_b-propeller"/>
</dbReference>
<name>A0A395IPG8_9HELO</name>
<evidence type="ECO:0000313" key="3">
    <source>
        <dbReference type="Proteomes" id="UP000249056"/>
    </source>
</evidence>
<organism evidence="2 3">
    <name type="scientific">Monilinia fructigena</name>
    <dbReference type="NCBI Taxonomy" id="38457"/>
    <lineage>
        <taxon>Eukaryota</taxon>
        <taxon>Fungi</taxon>
        <taxon>Dikarya</taxon>
        <taxon>Ascomycota</taxon>
        <taxon>Pezizomycotina</taxon>
        <taxon>Leotiomycetes</taxon>
        <taxon>Helotiales</taxon>
        <taxon>Sclerotiniaceae</taxon>
        <taxon>Monilinia</taxon>
    </lineage>
</organism>
<dbReference type="SUPFAM" id="SSF50965">
    <property type="entry name" value="Galactose oxidase, central domain"/>
    <property type="match status" value="1"/>
</dbReference>
<dbReference type="EMBL" id="QKRW01000031">
    <property type="protein sequence ID" value="RAL61458.1"/>
    <property type="molecule type" value="Genomic_DNA"/>
</dbReference>
<reference evidence="2 3" key="1">
    <citation type="submission" date="2018-06" db="EMBL/GenBank/DDBJ databases">
        <title>Genome Sequence of the Brown Rot Fungal Pathogen Monilinia fructigena.</title>
        <authorList>
            <person name="Landi L."/>
            <person name="De Miccolis Angelini R.M."/>
            <person name="Pollastro S."/>
            <person name="Abate D."/>
            <person name="Faretra F."/>
            <person name="Romanazzi G."/>
        </authorList>
    </citation>
    <scope>NUCLEOTIDE SEQUENCE [LARGE SCALE GENOMIC DNA]</scope>
    <source>
        <strain evidence="2 3">Mfrg269</strain>
    </source>
</reference>
<dbReference type="OrthoDB" id="432528at2759"/>
<feature type="compositionally biased region" description="Polar residues" evidence="1">
    <location>
        <begin position="1"/>
        <end position="31"/>
    </location>
</feature>
<proteinExistence type="predicted"/>
<sequence length="327" mass="36126">MAQPSTPGGTSHSIFGSTSTPTPHSNQFSGDSPSTPAPAPAPSNTFLMPNSPVKNRLGMDGYRPKVTRTLGQRPACLVNASVTYCGNNQIYAFGGFDQYTDEVYNHVLKLDLLVTSGIWLTIMVIFQVYGWHGVLLDDSITRHIYGEIEYGFLGGLSEDMDKIGDIWWLDFKGSPAFESAPSYGSMDRHAALSRSPRPSFSMSQSAVGSSGYAANSSSAQVNPPSFQLTNSPPLAPELDTLRWQKLAEGRDIFRSGFRWHYCTMNDEGTKAWLLGCPTDPTATDLGPGGFEEYLSDIMEIDLRRYGLLGQRLKFRTSRRRSFTIIFW</sequence>
<keyword evidence="3" id="KW-1185">Reference proteome</keyword>
<protein>
    <submittedName>
        <fullName evidence="2">Uncharacterized protein</fullName>
    </submittedName>
</protein>
<dbReference type="Proteomes" id="UP000249056">
    <property type="component" value="Unassembled WGS sequence"/>
</dbReference>
<evidence type="ECO:0000313" key="2">
    <source>
        <dbReference type="EMBL" id="RAL61458.1"/>
    </source>
</evidence>
<dbReference type="AlphaFoldDB" id="A0A395IPG8"/>
<gene>
    <name evidence="2" type="ORF">DID88_009387</name>
</gene>
<accession>A0A395IPG8</accession>
<evidence type="ECO:0000256" key="1">
    <source>
        <dbReference type="SAM" id="MobiDB-lite"/>
    </source>
</evidence>